<reference evidence="3" key="1">
    <citation type="submission" date="2020-01" db="EMBL/GenBank/DDBJ databases">
        <title>Sphingomonas sp. strain CSW-10.</title>
        <authorList>
            <person name="Chen W.-M."/>
        </authorList>
    </citation>
    <scope>NUCLEOTIDE SEQUENCE [LARGE SCALE GENOMIC DNA]</scope>
    <source>
        <strain evidence="3">NST-5</strain>
    </source>
</reference>
<sequence length="116" mass="12867">MKVIDRKLARDLQANFNSKFNVQPDDSNAVWFSIDAIEKFIADAKAKAMMNGRTIDGLRFYFGVYPKDNSVDQEIQGKTTLFISATNPSGSGSSQDDQDTDVMNYGGFGKPPRVSF</sequence>
<dbReference type="RefSeq" id="WP_166536819.1">
    <property type="nucleotide sequence ID" value="NZ_JAABLM010000007.1"/>
</dbReference>
<accession>A0ABW9ZDZ2</accession>
<comment type="caution">
    <text evidence="2">The sequence shown here is derived from an EMBL/GenBank/DDBJ whole genome shotgun (WGS) entry which is preliminary data.</text>
</comment>
<name>A0ABW9ZDZ2_9FLAO</name>
<organism evidence="2 3">
    <name type="scientific">Flavobacterium ichthyis</name>
    <dbReference type="NCBI Taxonomy" id="2698827"/>
    <lineage>
        <taxon>Bacteria</taxon>
        <taxon>Pseudomonadati</taxon>
        <taxon>Bacteroidota</taxon>
        <taxon>Flavobacteriia</taxon>
        <taxon>Flavobacteriales</taxon>
        <taxon>Flavobacteriaceae</taxon>
        <taxon>Flavobacterium</taxon>
    </lineage>
</organism>
<feature type="region of interest" description="Disordered" evidence="1">
    <location>
        <begin position="84"/>
        <end position="116"/>
    </location>
</feature>
<gene>
    <name evidence="2" type="ORF">GV828_07250</name>
</gene>
<evidence type="ECO:0000256" key="1">
    <source>
        <dbReference type="SAM" id="MobiDB-lite"/>
    </source>
</evidence>
<evidence type="ECO:0000313" key="2">
    <source>
        <dbReference type="EMBL" id="NBL64993.1"/>
    </source>
</evidence>
<evidence type="ECO:0008006" key="4">
    <source>
        <dbReference type="Google" id="ProtNLM"/>
    </source>
</evidence>
<proteinExistence type="predicted"/>
<dbReference type="EMBL" id="JAABLM010000007">
    <property type="protein sequence ID" value="NBL64993.1"/>
    <property type="molecule type" value="Genomic_DNA"/>
</dbReference>
<protein>
    <recommendedName>
        <fullName evidence="4">Phage protein</fullName>
    </recommendedName>
</protein>
<keyword evidence="3" id="KW-1185">Reference proteome</keyword>
<dbReference type="Proteomes" id="UP000798602">
    <property type="component" value="Unassembled WGS sequence"/>
</dbReference>
<evidence type="ECO:0000313" key="3">
    <source>
        <dbReference type="Proteomes" id="UP000798602"/>
    </source>
</evidence>